<dbReference type="PDBsum" id="3U1T"/>
<dbReference type="NCBIfam" id="NF002938">
    <property type="entry name" value="PRK03592.1"/>
    <property type="match status" value="1"/>
</dbReference>
<dbReference type="Gene3D" id="3.40.50.1820">
    <property type="entry name" value="alpha/beta hydrolase"/>
    <property type="match status" value="1"/>
</dbReference>
<dbReference type="InterPro" id="IPR000073">
    <property type="entry name" value="AB_hydrolase_1"/>
</dbReference>
<organism evidence="4">
    <name type="scientific">Lyngbya majuscula</name>
    <dbReference type="NCBI Taxonomy" id="158786"/>
    <lineage>
        <taxon>Bacteria</taxon>
        <taxon>Bacillati</taxon>
        <taxon>Cyanobacteriota</taxon>
        <taxon>Cyanophyceae</taxon>
        <taxon>Oscillatoriophycideae</taxon>
        <taxon>Oscillatoriales</taxon>
        <taxon>Microcoleaceae</taxon>
        <taxon>Lyngbya</taxon>
    </lineage>
</organism>
<evidence type="ECO:0000256" key="1">
    <source>
        <dbReference type="ARBA" id="ARBA00022801"/>
    </source>
</evidence>
<dbReference type="PANTHER" id="PTHR43329">
    <property type="entry name" value="EPOXIDE HYDROLASE"/>
    <property type="match status" value="1"/>
</dbReference>
<feature type="chain" id="PRO_5004273391" evidence="2">
    <location>
        <begin position="25"/>
        <end position="341"/>
    </location>
</feature>
<proteinExistence type="evidence at protein level"/>
<evidence type="ECO:0000259" key="3">
    <source>
        <dbReference type="Pfam" id="PF00561"/>
    </source>
</evidence>
<dbReference type="InterPro" id="IPR029058">
    <property type="entry name" value="AB_hydrolase_fold"/>
</dbReference>
<keyword evidence="1" id="KW-0378">Hydrolase</keyword>
<reference evidence="5" key="2">
    <citation type="journal article" date="2012" name="Protein Sci.">
        <title>Structure and activity of DmmA, a marine haloalkane dehalogenase.</title>
        <authorList>
            <person name="Gehret J.J."/>
            <person name="Gu L."/>
            <person name="Geders T.W."/>
            <person name="Brown W.C."/>
            <person name="Gerwick L."/>
            <person name="Gerwick W.H."/>
            <person name="Sherman D.H."/>
            <person name="Smith J.L."/>
        </authorList>
    </citation>
    <scope>X-RAY CRYSTALLOGRAPHY (2.20 ANGSTROMS) OF 44-341</scope>
</reference>
<dbReference type="GO" id="GO:0016787">
    <property type="term" value="F:hydrolase activity"/>
    <property type="evidence" value="ECO:0007669"/>
    <property type="project" value="UniProtKB-KW"/>
</dbReference>
<dbReference type="EvolutionaryTrace" id="Q6DND9"/>
<dbReference type="PRINTS" id="PR00412">
    <property type="entry name" value="EPOXHYDRLASE"/>
</dbReference>
<dbReference type="Pfam" id="PF00561">
    <property type="entry name" value="Abhydrolase_1"/>
    <property type="match status" value="1"/>
</dbReference>
<evidence type="ECO:0007829" key="5">
    <source>
        <dbReference type="PDB" id="3U1T"/>
    </source>
</evidence>
<dbReference type="BRENDA" id="3.8.1.5">
    <property type="organism ID" value="12270"/>
</dbReference>
<dbReference type="InterPro" id="IPR000639">
    <property type="entry name" value="Epox_hydrolase-like"/>
</dbReference>
<feature type="signal peptide" evidence="2">
    <location>
        <begin position="1"/>
        <end position="24"/>
    </location>
</feature>
<dbReference type="EMBL" id="AY652953">
    <property type="protein sequence ID" value="AAT70109.1"/>
    <property type="molecule type" value="Genomic_DNA"/>
</dbReference>
<name>Q6DND9_9CYAN</name>
<keyword evidence="2" id="KW-0732">Signal</keyword>
<dbReference type="AlphaFoldDB" id="Q6DND9"/>
<keyword evidence="5" id="KW-0002">3D-structure</keyword>
<dbReference type="ESTHER" id="9cyan-q6dnd9">
    <property type="family name" value="Haloalkane_dehalogenase-HLD2"/>
</dbReference>
<dbReference type="SUPFAM" id="SSF53474">
    <property type="entry name" value="alpha/beta-Hydrolases"/>
    <property type="match status" value="1"/>
</dbReference>
<accession>Q6DND9</accession>
<dbReference type="SMR" id="Q6DND9"/>
<protein>
    <submittedName>
        <fullName evidence="4">CurN</fullName>
    </submittedName>
</protein>
<dbReference type="PDB" id="3U1T">
    <property type="method" value="X-ray"/>
    <property type="resolution" value="2.20 A"/>
    <property type="chains" value="A/B=44-341"/>
</dbReference>
<sequence length="341" mass="37074">MSQKLLMSRRATFAAGTAGLVAVAAGVPVAGRAQSQPPLQLPISSEFPFAKRTVEVEGATIAYVDEGSGQPVLFLHGNPTSSYLWRNIIPYVVAAGYRAVAPDLIGMGDSAKPDIEYRLQDHVAYMDGFIDALGLDDMVLVIHDWGSVIGMRHARLNPDRVAAVAFMEALVPPALPMPSYEAMGPQLGPLFRDLRTADVGEKMVLDGNFFVETILPEMGVVRSLSEAEMAAYRAPFPTRQSRLPTLQWPREVPIGGEPAFAEAEVLKNGEWLMASPIPKLLFHAEPGALAPKPVVDYLSENVPNLEVRFVGAGTHFLQEDHPHLIGQGIADWLRRNKPHAS</sequence>
<gene>
    <name evidence="4" type="primary">curN</name>
</gene>
<evidence type="ECO:0000313" key="4">
    <source>
        <dbReference type="EMBL" id="AAT70109.1"/>
    </source>
</evidence>
<evidence type="ECO:0000256" key="2">
    <source>
        <dbReference type="SAM" id="SignalP"/>
    </source>
</evidence>
<reference evidence="4" key="1">
    <citation type="journal article" date="2004" name="J. Nat. Prod.">
        <title>Biosynthetic pathway and gene cluster analysis of curacin A, an antitubulin natural product from the tropical marine cyanobacterium Lyngbya majuscula.</title>
        <authorList>
            <person name="Chang Z."/>
            <person name="Sitachitta N."/>
            <person name="Rossi J.V."/>
            <person name="Roberts M.A."/>
            <person name="Flatt P.M."/>
            <person name="Jia J."/>
            <person name="Sherman D.H."/>
            <person name="Gerwick W.H."/>
        </authorList>
    </citation>
    <scope>NUCLEOTIDE SEQUENCE</scope>
    <source>
        <strain evidence="4">19L</strain>
    </source>
</reference>
<feature type="domain" description="AB hydrolase-1" evidence="3">
    <location>
        <begin position="71"/>
        <end position="322"/>
    </location>
</feature>